<sequence>MKIGKDILLVEITVTHKTSEEKIKKAWEYGLSILDIDLSDYDRGFNLEDLVEEIIHYTTRKKMAN</sequence>
<dbReference type="RefSeq" id="WP_066198516.1">
    <property type="nucleotide sequence ID" value="NZ_JARMMB010000010.1"/>
</dbReference>
<proteinExistence type="predicted"/>
<accession>A0A2N0ZI26</accession>
<dbReference type="Proteomes" id="UP000233343">
    <property type="component" value="Unassembled WGS sequence"/>
</dbReference>
<name>A0A2N0ZI26_9BACI</name>
<dbReference type="EMBL" id="PISD01000019">
    <property type="protein sequence ID" value="PKG29172.1"/>
    <property type="molecule type" value="Genomic_DNA"/>
</dbReference>
<dbReference type="AlphaFoldDB" id="A0A2N0ZI26"/>
<comment type="caution">
    <text evidence="1">The sequence shown here is derived from an EMBL/GenBank/DDBJ whole genome shotgun (WGS) entry which is preliminary data.</text>
</comment>
<reference evidence="1 2" key="1">
    <citation type="journal article" date="2010" name="Int. J. Syst. Evol. Microbiol.">
        <title>Bacillus horneckiae sp. nov., isolated from a spacecraft-assembly clean room.</title>
        <authorList>
            <person name="Vaishampayan P."/>
            <person name="Probst A."/>
            <person name="Krishnamurthi S."/>
            <person name="Ghosh S."/>
            <person name="Osman S."/>
            <person name="McDowall A."/>
            <person name="Ruckmani A."/>
            <person name="Mayilraj S."/>
            <person name="Venkateswaran K."/>
        </authorList>
    </citation>
    <scope>NUCLEOTIDE SEQUENCE [LARGE SCALE GENOMIC DNA]</scope>
    <source>
        <strain evidence="2">1PO1SC</strain>
    </source>
</reference>
<keyword evidence="2" id="KW-1185">Reference proteome</keyword>
<gene>
    <name evidence="1" type="ORF">CWS20_10455</name>
</gene>
<protein>
    <submittedName>
        <fullName evidence="1">Uncharacterized protein</fullName>
    </submittedName>
</protein>
<evidence type="ECO:0000313" key="2">
    <source>
        <dbReference type="Proteomes" id="UP000233343"/>
    </source>
</evidence>
<evidence type="ECO:0000313" key="1">
    <source>
        <dbReference type="EMBL" id="PKG29172.1"/>
    </source>
</evidence>
<organism evidence="1 2">
    <name type="scientific">Cytobacillus horneckiae</name>
    <dbReference type="NCBI Taxonomy" id="549687"/>
    <lineage>
        <taxon>Bacteria</taxon>
        <taxon>Bacillati</taxon>
        <taxon>Bacillota</taxon>
        <taxon>Bacilli</taxon>
        <taxon>Bacillales</taxon>
        <taxon>Bacillaceae</taxon>
        <taxon>Cytobacillus</taxon>
    </lineage>
</organism>